<dbReference type="EMBL" id="JAKEKT020000052">
    <property type="protein sequence ID" value="KAL1640288.1"/>
    <property type="molecule type" value="Genomic_DNA"/>
</dbReference>
<comment type="caution">
    <text evidence="2">The sequence shown here is derived from an EMBL/GenBank/DDBJ whole genome shotgun (WGS) entry which is preliminary data.</text>
</comment>
<evidence type="ECO:0000313" key="2">
    <source>
        <dbReference type="EMBL" id="KAL1640288.1"/>
    </source>
</evidence>
<feature type="region of interest" description="Disordered" evidence="1">
    <location>
        <begin position="172"/>
        <end position="196"/>
    </location>
</feature>
<organism evidence="2 3">
    <name type="scientific">Diplodia intermedia</name>
    <dbReference type="NCBI Taxonomy" id="856260"/>
    <lineage>
        <taxon>Eukaryota</taxon>
        <taxon>Fungi</taxon>
        <taxon>Dikarya</taxon>
        <taxon>Ascomycota</taxon>
        <taxon>Pezizomycotina</taxon>
        <taxon>Dothideomycetes</taxon>
        <taxon>Dothideomycetes incertae sedis</taxon>
        <taxon>Botryosphaeriales</taxon>
        <taxon>Botryosphaeriaceae</taxon>
        <taxon>Diplodia</taxon>
    </lineage>
</organism>
<proteinExistence type="predicted"/>
<evidence type="ECO:0000313" key="3">
    <source>
        <dbReference type="Proteomes" id="UP001521184"/>
    </source>
</evidence>
<sequence>MEAEIERLRRELAERPVVRQHTDVHHYHYHITTSSPSSPDDNDDDNNNNMPPAASGPRPNPEHSRRARIGCIYVGVGSLHHQDAPRCKAHRYGSSVYGGFAPADMAPRGPASLRPVLPGNVGGPWRLTRESQFHIKKFESDDAVIPAKAMLMPFDDDNDAAEEINADVELERESSERLSPEQEPCGKTTVAVEGGC</sequence>
<dbReference type="Proteomes" id="UP001521184">
    <property type="component" value="Unassembled WGS sequence"/>
</dbReference>
<accession>A0ABR3TLM2</accession>
<gene>
    <name evidence="2" type="ORF">SLS58_007104</name>
</gene>
<evidence type="ECO:0000256" key="1">
    <source>
        <dbReference type="SAM" id="MobiDB-lite"/>
    </source>
</evidence>
<reference evidence="2 3" key="1">
    <citation type="journal article" date="2023" name="Plant Dis.">
        <title>First Report of Diplodia intermedia Causing Canker and Dieback Diseases on Apple Trees in Canada.</title>
        <authorList>
            <person name="Ellouze W."/>
            <person name="Ilyukhin E."/>
            <person name="Sulman M."/>
            <person name="Ali S."/>
        </authorList>
    </citation>
    <scope>NUCLEOTIDE SEQUENCE [LARGE SCALE GENOMIC DNA]</scope>
    <source>
        <strain evidence="2 3">M45-28</strain>
    </source>
</reference>
<name>A0ABR3TLM2_9PEZI</name>
<feature type="compositionally biased region" description="Basic and acidic residues" evidence="1">
    <location>
        <begin position="11"/>
        <end position="26"/>
    </location>
</feature>
<protein>
    <submittedName>
        <fullName evidence="2">Uncharacterized protein</fullName>
    </submittedName>
</protein>
<keyword evidence="3" id="KW-1185">Reference proteome</keyword>
<feature type="region of interest" description="Disordered" evidence="1">
    <location>
        <begin position="11"/>
        <end position="64"/>
    </location>
</feature>